<keyword evidence="2" id="KW-0677">Repeat</keyword>
<dbReference type="Gene3D" id="2.130.10.10">
    <property type="entry name" value="YVTN repeat-like/Quinoprotein amine dehydrogenase"/>
    <property type="match status" value="2"/>
</dbReference>
<dbReference type="PROSITE" id="PS50294">
    <property type="entry name" value="WD_REPEATS_REGION"/>
    <property type="match status" value="1"/>
</dbReference>
<dbReference type="Pfam" id="PF00400">
    <property type="entry name" value="WD40"/>
    <property type="match status" value="6"/>
</dbReference>
<dbReference type="InterPro" id="IPR019775">
    <property type="entry name" value="WD40_repeat_CS"/>
</dbReference>
<dbReference type="InterPro" id="IPR001680">
    <property type="entry name" value="WD40_rpt"/>
</dbReference>
<keyword evidence="1 3" id="KW-0853">WD repeat</keyword>
<evidence type="ECO:0000313" key="5">
    <source>
        <dbReference type="Proteomes" id="UP000092154"/>
    </source>
</evidence>
<feature type="repeat" description="WD" evidence="3">
    <location>
        <begin position="256"/>
        <end position="287"/>
    </location>
</feature>
<dbReference type="InterPro" id="IPR015943">
    <property type="entry name" value="WD40/YVTN_repeat-like_dom_sf"/>
</dbReference>
<evidence type="ECO:0000313" key="4">
    <source>
        <dbReference type="EMBL" id="OAX42703.1"/>
    </source>
</evidence>
<proteinExistence type="predicted"/>
<accession>A0A1B7NCY2</accession>
<feature type="repeat" description="WD" evidence="3">
    <location>
        <begin position="222"/>
        <end position="256"/>
    </location>
</feature>
<reference evidence="4 5" key="1">
    <citation type="submission" date="2016-06" db="EMBL/GenBank/DDBJ databases">
        <title>Comparative genomics of the ectomycorrhizal sister species Rhizopogon vinicolor and Rhizopogon vesiculosus (Basidiomycota: Boletales) reveals a divergence of the mating type B locus.</title>
        <authorList>
            <consortium name="DOE Joint Genome Institute"/>
            <person name="Mujic A.B."/>
            <person name="Kuo A."/>
            <person name="Tritt A."/>
            <person name="Lipzen A."/>
            <person name="Chen C."/>
            <person name="Johnson J."/>
            <person name="Sharma A."/>
            <person name="Barry K."/>
            <person name="Grigoriev I.V."/>
            <person name="Spatafora J.W."/>
        </authorList>
    </citation>
    <scope>NUCLEOTIDE SEQUENCE [LARGE SCALE GENOMIC DNA]</scope>
    <source>
        <strain evidence="4 5">AM-OR11-026</strain>
    </source>
</reference>
<dbReference type="OrthoDB" id="2660687at2759"/>
<feature type="repeat" description="WD" evidence="3">
    <location>
        <begin position="114"/>
        <end position="148"/>
    </location>
</feature>
<gene>
    <name evidence="4" type="ORF">K503DRAFT_682750</name>
</gene>
<organism evidence="4 5">
    <name type="scientific">Rhizopogon vinicolor AM-OR11-026</name>
    <dbReference type="NCBI Taxonomy" id="1314800"/>
    <lineage>
        <taxon>Eukaryota</taxon>
        <taxon>Fungi</taxon>
        <taxon>Dikarya</taxon>
        <taxon>Basidiomycota</taxon>
        <taxon>Agaricomycotina</taxon>
        <taxon>Agaricomycetes</taxon>
        <taxon>Agaricomycetidae</taxon>
        <taxon>Boletales</taxon>
        <taxon>Suillineae</taxon>
        <taxon>Rhizopogonaceae</taxon>
        <taxon>Rhizopogon</taxon>
    </lineage>
</organism>
<dbReference type="PRINTS" id="PR00320">
    <property type="entry name" value="GPROTEINBRPT"/>
</dbReference>
<sequence>MAQIAAQPIVASATPVQVFEDHESTVLAVAVFPDGRRMVTSSGDKTLRLWDLKDGTVLKKMEGHRSDWVRAVAVSKDGRLIASGDFSGELIVWHGDSGEQRVVQPIKAHPHGRIMSLDFSIDGAILASGASDNTTKLWSTETEHLAIATDKDIQIWNSSRRECIANFNTHAATSPARIYSLAWTPDGTRLFSGGSGNDPTIREWDLSTKQQVGDPWDGHTDIYAIAVNPAGTLVVSASDDKHVRLWRLWDRRTIAIFKHFGPVCCVTFSMDGKHILSGSQDKKISKWAVPEDASPDCKACLHL</sequence>
<keyword evidence="5" id="KW-1185">Reference proteome</keyword>
<dbReference type="SMART" id="SM00320">
    <property type="entry name" value="WD40"/>
    <property type="match status" value="6"/>
</dbReference>
<dbReference type="PROSITE" id="PS00678">
    <property type="entry name" value="WD_REPEATS_1"/>
    <property type="match status" value="1"/>
</dbReference>
<dbReference type="InterPro" id="IPR020472">
    <property type="entry name" value="WD40_PAC1"/>
</dbReference>
<evidence type="ECO:0000256" key="1">
    <source>
        <dbReference type="ARBA" id="ARBA00022574"/>
    </source>
</evidence>
<dbReference type="STRING" id="1314800.A0A1B7NCY2"/>
<evidence type="ECO:0000256" key="2">
    <source>
        <dbReference type="ARBA" id="ARBA00022737"/>
    </source>
</evidence>
<dbReference type="CDD" id="cd00200">
    <property type="entry name" value="WD40"/>
    <property type="match status" value="1"/>
</dbReference>
<dbReference type="InterPro" id="IPR050349">
    <property type="entry name" value="WD_LIS1/nudF_dynein_reg"/>
</dbReference>
<dbReference type="EMBL" id="KV448151">
    <property type="protein sequence ID" value="OAX42703.1"/>
    <property type="molecule type" value="Genomic_DNA"/>
</dbReference>
<name>A0A1B7NCY2_9AGAM</name>
<protein>
    <submittedName>
        <fullName evidence="4">WD40 repeat-like protein</fullName>
    </submittedName>
</protein>
<evidence type="ECO:0000256" key="3">
    <source>
        <dbReference type="PROSITE-ProRule" id="PRU00221"/>
    </source>
</evidence>
<dbReference type="AlphaFoldDB" id="A0A1B7NCY2"/>
<dbReference type="PANTHER" id="PTHR44129">
    <property type="entry name" value="WD REPEAT-CONTAINING PROTEIN POP1"/>
    <property type="match status" value="1"/>
</dbReference>
<dbReference type="Proteomes" id="UP000092154">
    <property type="component" value="Unassembled WGS sequence"/>
</dbReference>
<dbReference type="InParanoid" id="A0A1B7NCY2"/>
<dbReference type="PROSITE" id="PS50082">
    <property type="entry name" value="WD_REPEATS_2"/>
    <property type="match status" value="4"/>
</dbReference>
<dbReference type="InterPro" id="IPR036322">
    <property type="entry name" value="WD40_repeat_dom_sf"/>
</dbReference>
<feature type="repeat" description="WD" evidence="3">
    <location>
        <begin position="19"/>
        <end position="60"/>
    </location>
</feature>
<dbReference type="SUPFAM" id="SSF50978">
    <property type="entry name" value="WD40 repeat-like"/>
    <property type="match status" value="1"/>
</dbReference>